<keyword evidence="1" id="KW-1133">Transmembrane helix</keyword>
<protein>
    <submittedName>
        <fullName evidence="2">Uncharacterized protein</fullName>
    </submittedName>
</protein>
<dbReference type="AlphaFoldDB" id="A0A1R3G712"/>
<keyword evidence="1" id="KW-0812">Transmembrane</keyword>
<organism evidence="2 3">
    <name type="scientific">Corchorus olitorius</name>
    <dbReference type="NCBI Taxonomy" id="93759"/>
    <lineage>
        <taxon>Eukaryota</taxon>
        <taxon>Viridiplantae</taxon>
        <taxon>Streptophyta</taxon>
        <taxon>Embryophyta</taxon>
        <taxon>Tracheophyta</taxon>
        <taxon>Spermatophyta</taxon>
        <taxon>Magnoliopsida</taxon>
        <taxon>eudicotyledons</taxon>
        <taxon>Gunneridae</taxon>
        <taxon>Pentapetalae</taxon>
        <taxon>rosids</taxon>
        <taxon>malvids</taxon>
        <taxon>Malvales</taxon>
        <taxon>Malvaceae</taxon>
        <taxon>Grewioideae</taxon>
        <taxon>Apeibeae</taxon>
        <taxon>Corchorus</taxon>
    </lineage>
</organism>
<accession>A0A1R3G712</accession>
<name>A0A1R3G712_9ROSI</name>
<proteinExistence type="predicted"/>
<dbReference type="EMBL" id="AWUE01023429">
    <property type="protein sequence ID" value="OMO53873.1"/>
    <property type="molecule type" value="Genomic_DNA"/>
</dbReference>
<gene>
    <name evidence="2" type="ORF">COLO4_36649</name>
</gene>
<reference evidence="3" key="1">
    <citation type="submission" date="2013-09" db="EMBL/GenBank/DDBJ databases">
        <title>Corchorus olitorius genome sequencing.</title>
        <authorList>
            <person name="Alam M."/>
            <person name="Haque M.S."/>
            <person name="Islam M.S."/>
            <person name="Emdad E.M."/>
            <person name="Islam M.M."/>
            <person name="Ahmed B."/>
            <person name="Halim A."/>
            <person name="Hossen Q.M.M."/>
            <person name="Hossain M.Z."/>
            <person name="Ahmed R."/>
            <person name="Khan M.M."/>
            <person name="Islam R."/>
            <person name="Rashid M.M."/>
            <person name="Khan S.A."/>
            <person name="Rahman M.S."/>
            <person name="Alam M."/>
            <person name="Yahiya A.S."/>
            <person name="Khan M.S."/>
            <person name="Azam M.S."/>
            <person name="Haque T."/>
            <person name="Lashkar M.Z.H."/>
            <person name="Akhand A.I."/>
            <person name="Morshed G."/>
            <person name="Roy S."/>
            <person name="Uddin K.S."/>
            <person name="Rabeya T."/>
            <person name="Hossain A.S."/>
            <person name="Chowdhury A."/>
            <person name="Snigdha A.R."/>
            <person name="Mortoza M.S."/>
            <person name="Matin S.A."/>
            <person name="Hoque S.M.E."/>
            <person name="Islam M.K."/>
            <person name="Roy D.K."/>
            <person name="Haider R."/>
            <person name="Moosa M.M."/>
            <person name="Elias S.M."/>
            <person name="Hasan A.M."/>
            <person name="Jahan S."/>
            <person name="Shafiuddin M."/>
            <person name="Mahmood N."/>
            <person name="Shommy N.S."/>
        </authorList>
    </citation>
    <scope>NUCLEOTIDE SEQUENCE [LARGE SCALE GENOMIC DNA]</scope>
    <source>
        <strain evidence="3">cv. O-4</strain>
    </source>
</reference>
<keyword evidence="1" id="KW-0472">Membrane</keyword>
<dbReference type="Proteomes" id="UP000187203">
    <property type="component" value="Unassembled WGS sequence"/>
</dbReference>
<evidence type="ECO:0000313" key="3">
    <source>
        <dbReference type="Proteomes" id="UP000187203"/>
    </source>
</evidence>
<keyword evidence="3" id="KW-1185">Reference proteome</keyword>
<evidence type="ECO:0000256" key="1">
    <source>
        <dbReference type="SAM" id="Phobius"/>
    </source>
</evidence>
<evidence type="ECO:0000313" key="2">
    <source>
        <dbReference type="EMBL" id="OMO53873.1"/>
    </source>
</evidence>
<feature type="transmembrane region" description="Helical" evidence="1">
    <location>
        <begin position="28"/>
        <end position="48"/>
    </location>
</feature>
<sequence>MEGEGGCPRERKSLIKKALVLFLCRASYFPWFMNLLFPFSVVGTCIFIDPYPELFLNEKQGTNLGAPLMMRLPVMWLKNSLEASVGGSTNPAMSTMPL</sequence>
<comment type="caution">
    <text evidence="2">The sequence shown here is derived from an EMBL/GenBank/DDBJ whole genome shotgun (WGS) entry which is preliminary data.</text>
</comment>